<dbReference type="Proteomes" id="UP000615026">
    <property type="component" value="Unassembled WGS sequence"/>
</dbReference>
<comment type="caution">
    <text evidence="1">The sequence shown here is derived from an EMBL/GenBank/DDBJ whole genome shotgun (WGS) entry which is preliminary data.</text>
</comment>
<keyword evidence="2" id="KW-1185">Reference proteome</keyword>
<evidence type="ECO:0000313" key="1">
    <source>
        <dbReference type="EMBL" id="MBE9065315.1"/>
    </source>
</evidence>
<sequence length="66" mass="7139">MSVQESARLHAVVNRHTVTNRQRSLLSRAAADVGMPMDSIGAGSRIQGKPRYDVQHAYGRSGATMS</sequence>
<gene>
    <name evidence="1" type="ORF">IQ260_01470</name>
</gene>
<organism evidence="1 2">
    <name type="scientific">Leptolyngbya cf. ectocarpi LEGE 11479</name>
    <dbReference type="NCBI Taxonomy" id="1828722"/>
    <lineage>
        <taxon>Bacteria</taxon>
        <taxon>Bacillati</taxon>
        <taxon>Cyanobacteriota</taxon>
        <taxon>Cyanophyceae</taxon>
        <taxon>Leptolyngbyales</taxon>
        <taxon>Leptolyngbyaceae</taxon>
        <taxon>Leptolyngbya group</taxon>
        <taxon>Leptolyngbya</taxon>
    </lineage>
</organism>
<reference evidence="1" key="1">
    <citation type="submission" date="2020-10" db="EMBL/GenBank/DDBJ databases">
        <authorList>
            <person name="Castelo-Branco R."/>
            <person name="Eusebio N."/>
            <person name="Adriana R."/>
            <person name="Vieira A."/>
            <person name="Brugerolle De Fraissinette N."/>
            <person name="Rezende De Castro R."/>
            <person name="Schneider M.P."/>
            <person name="Vasconcelos V."/>
            <person name="Leao P.N."/>
        </authorList>
    </citation>
    <scope>NUCLEOTIDE SEQUENCE</scope>
    <source>
        <strain evidence="1">LEGE 11479</strain>
    </source>
</reference>
<proteinExistence type="predicted"/>
<protein>
    <submittedName>
        <fullName evidence="1">Uncharacterized protein</fullName>
    </submittedName>
</protein>
<dbReference type="AlphaFoldDB" id="A0A928WZT4"/>
<name>A0A928WZT4_LEPEC</name>
<dbReference type="RefSeq" id="WP_193990171.1">
    <property type="nucleotide sequence ID" value="NZ_JADEXP010000005.1"/>
</dbReference>
<dbReference type="EMBL" id="JADEXP010000005">
    <property type="protein sequence ID" value="MBE9065315.1"/>
    <property type="molecule type" value="Genomic_DNA"/>
</dbReference>
<evidence type="ECO:0000313" key="2">
    <source>
        <dbReference type="Proteomes" id="UP000615026"/>
    </source>
</evidence>
<accession>A0A928WZT4</accession>